<dbReference type="Pfam" id="PF04892">
    <property type="entry name" value="VanZ"/>
    <property type="match status" value="1"/>
</dbReference>
<dbReference type="PANTHER" id="PTHR36834">
    <property type="entry name" value="MEMBRANE PROTEIN-RELATED"/>
    <property type="match status" value="1"/>
</dbReference>
<protein>
    <submittedName>
        <fullName evidence="3">VanZ like protein</fullName>
    </submittedName>
</protein>
<dbReference type="PANTHER" id="PTHR36834:SF1">
    <property type="entry name" value="INTEGRAL MEMBRANE PROTEIN"/>
    <property type="match status" value="1"/>
</dbReference>
<dbReference type="InterPro" id="IPR006976">
    <property type="entry name" value="VanZ-like"/>
</dbReference>
<feature type="transmembrane region" description="Helical" evidence="1">
    <location>
        <begin position="37"/>
        <end position="55"/>
    </location>
</feature>
<feature type="transmembrane region" description="Helical" evidence="1">
    <location>
        <begin position="152"/>
        <end position="170"/>
    </location>
</feature>
<dbReference type="OrthoDB" id="4822551at2"/>
<dbReference type="RefSeq" id="WP_113866925.1">
    <property type="nucleotide sequence ID" value="NZ_BAABQN010000002.1"/>
</dbReference>
<comment type="caution">
    <text evidence="3">The sequence shown here is derived from an EMBL/GenBank/DDBJ whole genome shotgun (WGS) entry which is preliminary data.</text>
</comment>
<evidence type="ECO:0000259" key="2">
    <source>
        <dbReference type="Pfam" id="PF04892"/>
    </source>
</evidence>
<organism evidence="3 4">
    <name type="scientific">Paraliobacillus ryukyuensis</name>
    <dbReference type="NCBI Taxonomy" id="200904"/>
    <lineage>
        <taxon>Bacteria</taxon>
        <taxon>Bacillati</taxon>
        <taxon>Bacillota</taxon>
        <taxon>Bacilli</taxon>
        <taxon>Bacillales</taxon>
        <taxon>Bacillaceae</taxon>
        <taxon>Paraliobacillus</taxon>
    </lineage>
</organism>
<dbReference type="InterPro" id="IPR053150">
    <property type="entry name" value="Teicoplanin_resist-assoc"/>
</dbReference>
<keyword evidence="1" id="KW-0812">Transmembrane</keyword>
<feature type="transmembrane region" description="Helical" evidence="1">
    <location>
        <begin position="118"/>
        <end position="140"/>
    </location>
</feature>
<proteinExistence type="predicted"/>
<dbReference type="EMBL" id="QNRI01000002">
    <property type="protein sequence ID" value="RBP00285.1"/>
    <property type="molecule type" value="Genomic_DNA"/>
</dbReference>
<evidence type="ECO:0000256" key="1">
    <source>
        <dbReference type="SAM" id="Phobius"/>
    </source>
</evidence>
<keyword evidence="4" id="KW-1185">Reference proteome</keyword>
<reference evidence="3 4" key="1">
    <citation type="submission" date="2018-06" db="EMBL/GenBank/DDBJ databases">
        <title>Genomic Encyclopedia of Type Strains, Phase IV (KMG-IV): sequencing the most valuable type-strain genomes for metagenomic binning, comparative biology and taxonomic classification.</title>
        <authorList>
            <person name="Goeker M."/>
        </authorList>
    </citation>
    <scope>NUCLEOTIDE SEQUENCE [LARGE SCALE GENOMIC DNA]</scope>
    <source>
        <strain evidence="3 4">DSM 15140</strain>
    </source>
</reference>
<dbReference type="Proteomes" id="UP000252254">
    <property type="component" value="Unassembled WGS sequence"/>
</dbReference>
<evidence type="ECO:0000313" key="4">
    <source>
        <dbReference type="Proteomes" id="UP000252254"/>
    </source>
</evidence>
<gene>
    <name evidence="3" type="ORF">DES48_10246</name>
</gene>
<keyword evidence="1" id="KW-0472">Membrane</keyword>
<sequence length="174" mass="19784">MLTAIIKGFLFIGLPGSALYICIKLVTRKFSSLKKELVDLAMVLYGLIFAYLVWFDRGSVLEEQSYNLIPFQTITFYVEQLLHGSIRFSIFLINMVGNVVITTPIGLWLAYKRYPMHISLIAALGIPVLLEAGQIFLHHIGYVTRTVDIDDWILNFVGIAFGYIISKRTITDHH</sequence>
<accession>A0A366EFR1</accession>
<evidence type="ECO:0000313" key="3">
    <source>
        <dbReference type="EMBL" id="RBP00285.1"/>
    </source>
</evidence>
<feature type="transmembrane region" description="Helical" evidence="1">
    <location>
        <begin position="6"/>
        <end position="25"/>
    </location>
</feature>
<dbReference type="AlphaFoldDB" id="A0A366EFR1"/>
<keyword evidence="1" id="KW-1133">Transmembrane helix</keyword>
<feature type="domain" description="VanZ-like" evidence="2">
    <location>
        <begin position="43"/>
        <end position="167"/>
    </location>
</feature>
<name>A0A366EFR1_9BACI</name>
<feature type="transmembrane region" description="Helical" evidence="1">
    <location>
        <begin position="88"/>
        <end position="111"/>
    </location>
</feature>